<dbReference type="Proteomes" id="UP000050761">
    <property type="component" value="Unassembled WGS sequence"/>
</dbReference>
<sequence>MPQHRFLDILPRYLPFIVVPPLFLLHLAAACVQALFGNFFPAVFVYSLRATVYIKQMPHPRLTGEGLARRRQGQRESQQRRRAALPPDVREAIRAAEAARRRNIRRLANEARLEEARIQQQTPGSVPFPITAWVEFG</sequence>
<protein>
    <submittedName>
        <fullName evidence="5">Receptor expression-enhancing protein</fullName>
    </submittedName>
</protein>
<accession>A0A3P7ZGQ1</accession>
<evidence type="ECO:0000313" key="4">
    <source>
        <dbReference type="Proteomes" id="UP000050761"/>
    </source>
</evidence>
<gene>
    <name evidence="3" type="ORF">HPBE_LOCUS10013</name>
</gene>
<feature type="region of interest" description="Disordered" evidence="1">
    <location>
        <begin position="64"/>
        <end position="86"/>
    </location>
</feature>
<reference evidence="3 4" key="1">
    <citation type="submission" date="2018-11" db="EMBL/GenBank/DDBJ databases">
        <authorList>
            <consortium name="Pathogen Informatics"/>
        </authorList>
    </citation>
    <scope>NUCLEOTIDE SEQUENCE [LARGE SCALE GENOMIC DNA]</scope>
</reference>
<dbReference type="AlphaFoldDB" id="A0A183FQJ7"/>
<dbReference type="PROSITE" id="PS51257">
    <property type="entry name" value="PROKAR_LIPOPROTEIN"/>
    <property type="match status" value="1"/>
</dbReference>
<evidence type="ECO:0000313" key="5">
    <source>
        <dbReference type="WBParaSite" id="HPBE_0001001201-mRNA-1"/>
    </source>
</evidence>
<accession>A0A183FQJ7</accession>
<evidence type="ECO:0000313" key="3">
    <source>
        <dbReference type="EMBL" id="VDO83234.1"/>
    </source>
</evidence>
<reference evidence="5" key="2">
    <citation type="submission" date="2019-09" db="UniProtKB">
        <authorList>
            <consortium name="WormBaseParasite"/>
        </authorList>
    </citation>
    <scope>IDENTIFICATION</scope>
</reference>
<keyword evidence="2" id="KW-0472">Membrane</keyword>
<dbReference type="WBParaSite" id="HPBE_0001001201-mRNA-1">
    <property type="protein sequence ID" value="HPBE_0001001201-mRNA-1"/>
    <property type="gene ID" value="HPBE_0001001201"/>
</dbReference>
<keyword evidence="2" id="KW-1133">Transmembrane helix</keyword>
<evidence type="ECO:0000256" key="1">
    <source>
        <dbReference type="SAM" id="MobiDB-lite"/>
    </source>
</evidence>
<name>A0A183FQJ7_HELPZ</name>
<dbReference type="EMBL" id="UZAH01026621">
    <property type="protein sequence ID" value="VDO83234.1"/>
    <property type="molecule type" value="Genomic_DNA"/>
</dbReference>
<feature type="transmembrane region" description="Helical" evidence="2">
    <location>
        <begin position="23"/>
        <end position="48"/>
    </location>
</feature>
<keyword evidence="2" id="KW-0812">Transmembrane</keyword>
<evidence type="ECO:0000256" key="2">
    <source>
        <dbReference type="SAM" id="Phobius"/>
    </source>
</evidence>
<organism evidence="4 5">
    <name type="scientific">Heligmosomoides polygyrus</name>
    <name type="common">Parasitic roundworm</name>
    <dbReference type="NCBI Taxonomy" id="6339"/>
    <lineage>
        <taxon>Eukaryota</taxon>
        <taxon>Metazoa</taxon>
        <taxon>Ecdysozoa</taxon>
        <taxon>Nematoda</taxon>
        <taxon>Chromadorea</taxon>
        <taxon>Rhabditida</taxon>
        <taxon>Rhabditina</taxon>
        <taxon>Rhabditomorpha</taxon>
        <taxon>Strongyloidea</taxon>
        <taxon>Heligmosomidae</taxon>
        <taxon>Heligmosomoides</taxon>
    </lineage>
</organism>
<keyword evidence="4" id="KW-1185">Reference proteome</keyword>
<proteinExistence type="predicted"/>